<dbReference type="Proteomes" id="UP000288951">
    <property type="component" value="Unassembled WGS sequence"/>
</dbReference>
<dbReference type="NCBIfam" id="TIGR01847">
    <property type="entry name" value="bacteriocin_sig"/>
    <property type="match status" value="1"/>
</dbReference>
<gene>
    <name evidence="1" type="ORF">EH230_08520</name>
</gene>
<evidence type="ECO:0000313" key="2">
    <source>
        <dbReference type="Proteomes" id="UP000288951"/>
    </source>
</evidence>
<proteinExistence type="predicted"/>
<keyword evidence="2" id="KW-1185">Reference proteome</keyword>
<dbReference type="AlphaFoldDB" id="A0A437UBB1"/>
<dbReference type="InterPro" id="IPR010133">
    <property type="entry name" value="Bacteriocin_signal_seq"/>
</dbReference>
<evidence type="ECO:0000313" key="1">
    <source>
        <dbReference type="EMBL" id="RVU90936.1"/>
    </source>
</evidence>
<comment type="caution">
    <text evidence="1">The sequence shown here is derived from an EMBL/GenBank/DDBJ whole genome shotgun (WGS) entry which is preliminary data.</text>
</comment>
<dbReference type="OrthoDB" id="1100238at2"/>
<organism evidence="1 2">
    <name type="scientific">Flavobacterium columnare</name>
    <dbReference type="NCBI Taxonomy" id="996"/>
    <lineage>
        <taxon>Bacteria</taxon>
        <taxon>Pseudomonadati</taxon>
        <taxon>Bacteroidota</taxon>
        <taxon>Flavobacteriia</taxon>
        <taxon>Flavobacteriales</taxon>
        <taxon>Flavobacteriaceae</taxon>
        <taxon>Flavobacterium</taxon>
    </lineage>
</organism>
<reference evidence="1" key="1">
    <citation type="submission" date="2018-12" db="EMBL/GenBank/DDBJ databases">
        <title>Draft genome sequence of Flaovobacterium columnare ARS1 isolated from channel catfish in Alabama.</title>
        <authorList>
            <person name="Cai W."/>
            <person name="Arias C."/>
        </authorList>
    </citation>
    <scope>NUCLEOTIDE SEQUENCE [LARGE SCALE GENOMIC DNA]</scope>
    <source>
        <strain evidence="1">ARS1</strain>
    </source>
</reference>
<protein>
    <submittedName>
        <fullName evidence="1">Bacteriocin</fullName>
    </submittedName>
</protein>
<sequence length="52" mass="5974">MKVMENNLKELSIKEMNEINGGESIWYWVAYGVGSTIKYLGHDNSWDGCAKY</sequence>
<name>A0A437UBB1_9FLAO</name>
<dbReference type="EMBL" id="RQSM01000003">
    <property type="protein sequence ID" value="RVU90936.1"/>
    <property type="molecule type" value="Genomic_DNA"/>
</dbReference>
<accession>A0A437UBB1</accession>